<keyword evidence="1" id="KW-0472">Membrane</keyword>
<feature type="transmembrane region" description="Helical" evidence="1">
    <location>
        <begin position="87"/>
        <end position="108"/>
    </location>
</feature>
<organism evidence="2 3">
    <name type="scientific">Pelotomaculum schinkii</name>
    <dbReference type="NCBI Taxonomy" id="78350"/>
    <lineage>
        <taxon>Bacteria</taxon>
        <taxon>Bacillati</taxon>
        <taxon>Bacillota</taxon>
        <taxon>Clostridia</taxon>
        <taxon>Eubacteriales</taxon>
        <taxon>Desulfotomaculaceae</taxon>
        <taxon>Pelotomaculum</taxon>
    </lineage>
</organism>
<sequence length="158" mass="17590">MLLDKQVSRVRWMSSHLTVASLCSAALLVAMGIAGGLVYGLATGDLSHEFWHIFSMSVSKIPPVWILLGVTSLLYGLWPRITALGWVVWLSFSILELAWEAQIIDWSLMRVSPFSYAHYTINISNLPLLPLFWLLGLSAILTGLGLFGFRNRDVLTKA</sequence>
<proteinExistence type="predicted"/>
<accession>A0A4Y7RF77</accession>
<evidence type="ECO:0000256" key="1">
    <source>
        <dbReference type="SAM" id="Phobius"/>
    </source>
</evidence>
<feature type="transmembrane region" description="Helical" evidence="1">
    <location>
        <begin position="128"/>
        <end position="149"/>
    </location>
</feature>
<dbReference type="RefSeq" id="WP_190239334.1">
    <property type="nucleotide sequence ID" value="NZ_QFGA01000001.1"/>
</dbReference>
<protein>
    <recommendedName>
        <fullName evidence="4">ABC-2 family transporter protein</fullName>
    </recommendedName>
</protein>
<gene>
    <name evidence="2" type="ORF">Psch_00992</name>
</gene>
<dbReference type="AlphaFoldDB" id="A0A4Y7RF77"/>
<dbReference type="EMBL" id="QFGA01000001">
    <property type="protein sequence ID" value="TEB07439.1"/>
    <property type="molecule type" value="Genomic_DNA"/>
</dbReference>
<comment type="caution">
    <text evidence="2">The sequence shown here is derived from an EMBL/GenBank/DDBJ whole genome shotgun (WGS) entry which is preliminary data.</text>
</comment>
<reference evidence="2 3" key="1">
    <citation type="journal article" date="2018" name="Environ. Microbiol.">
        <title>Novel energy conservation strategies and behaviour of Pelotomaculum schinkii driving syntrophic propionate catabolism.</title>
        <authorList>
            <person name="Hidalgo-Ahumada C.A.P."/>
            <person name="Nobu M.K."/>
            <person name="Narihiro T."/>
            <person name="Tamaki H."/>
            <person name="Liu W.T."/>
            <person name="Kamagata Y."/>
            <person name="Stams A.J.M."/>
            <person name="Imachi H."/>
            <person name="Sousa D.Z."/>
        </authorList>
    </citation>
    <scope>NUCLEOTIDE SEQUENCE [LARGE SCALE GENOMIC DNA]</scope>
    <source>
        <strain evidence="2 3">HH</strain>
    </source>
</reference>
<evidence type="ECO:0000313" key="3">
    <source>
        <dbReference type="Proteomes" id="UP000298324"/>
    </source>
</evidence>
<keyword evidence="3" id="KW-1185">Reference proteome</keyword>
<keyword evidence="1" id="KW-1133">Transmembrane helix</keyword>
<keyword evidence="1" id="KW-0812">Transmembrane</keyword>
<dbReference type="Proteomes" id="UP000298324">
    <property type="component" value="Unassembled WGS sequence"/>
</dbReference>
<feature type="transmembrane region" description="Helical" evidence="1">
    <location>
        <begin position="50"/>
        <end position="75"/>
    </location>
</feature>
<evidence type="ECO:0008006" key="4">
    <source>
        <dbReference type="Google" id="ProtNLM"/>
    </source>
</evidence>
<name>A0A4Y7RF77_9FIRM</name>
<evidence type="ECO:0000313" key="2">
    <source>
        <dbReference type="EMBL" id="TEB07439.1"/>
    </source>
</evidence>